<dbReference type="EMBL" id="JTFC01000010">
    <property type="protein sequence ID" value="RUS57865.1"/>
    <property type="molecule type" value="Genomic_DNA"/>
</dbReference>
<dbReference type="NCBIfam" id="NF005818">
    <property type="entry name" value="PRK07691.1"/>
    <property type="match status" value="1"/>
</dbReference>
<dbReference type="RefSeq" id="WP_126989578.1">
    <property type="nucleotide sequence ID" value="NZ_JTFC01000010.1"/>
</dbReference>
<evidence type="ECO:0000256" key="1">
    <source>
        <dbReference type="ARBA" id="ARBA00004651"/>
    </source>
</evidence>
<evidence type="ECO:0000256" key="6">
    <source>
        <dbReference type="ARBA" id="ARBA00022989"/>
    </source>
</evidence>
<dbReference type="Pfam" id="PF00361">
    <property type="entry name" value="Proton_antipo_M"/>
    <property type="match status" value="1"/>
</dbReference>
<dbReference type="PRINTS" id="PR01437">
    <property type="entry name" value="NUOXDRDTASE4"/>
</dbReference>
<feature type="transmembrane region" description="Helical" evidence="9">
    <location>
        <begin position="162"/>
        <end position="184"/>
    </location>
</feature>
<dbReference type="AlphaFoldDB" id="A0A433RX59"/>
<feature type="transmembrane region" description="Helical" evidence="9">
    <location>
        <begin position="299"/>
        <end position="316"/>
    </location>
</feature>
<proteinExistence type="inferred from homology"/>
<dbReference type="GO" id="GO:0016491">
    <property type="term" value="F:oxidoreductase activity"/>
    <property type="evidence" value="ECO:0007669"/>
    <property type="project" value="UniProtKB-KW"/>
</dbReference>
<feature type="transmembrane region" description="Helical" evidence="9">
    <location>
        <begin position="107"/>
        <end position="124"/>
    </location>
</feature>
<dbReference type="InterPro" id="IPR001750">
    <property type="entry name" value="ND/Mrp_TM"/>
</dbReference>
<evidence type="ECO:0000313" key="12">
    <source>
        <dbReference type="Proteomes" id="UP000288623"/>
    </source>
</evidence>
<reference evidence="11 12" key="1">
    <citation type="submission" date="2014-11" db="EMBL/GenBank/DDBJ databases">
        <title>Genome sequence and analysis of novel Kurthia sp.</title>
        <authorList>
            <person name="Lawson J.N."/>
            <person name="Gonzalez J.E."/>
            <person name="Rinauldi L."/>
            <person name="Xuan Z."/>
            <person name="Firman A."/>
            <person name="Shaddox L."/>
            <person name="Trudeau A."/>
            <person name="Shah S."/>
            <person name="Reiman D."/>
        </authorList>
    </citation>
    <scope>NUCLEOTIDE SEQUENCE [LARGE SCALE GENOMIC DNA]</scope>
    <source>
        <strain evidence="11 12">3B1D</strain>
    </source>
</reference>
<evidence type="ECO:0000256" key="7">
    <source>
        <dbReference type="ARBA" id="ARBA00023136"/>
    </source>
</evidence>
<protein>
    <submittedName>
        <fullName evidence="11">Monovalent cation/H+ antiporter subunit D</fullName>
        <ecNumber evidence="11">1.6.5.3</ecNumber>
    </submittedName>
</protein>
<keyword evidence="11" id="KW-0560">Oxidoreductase</keyword>
<accession>A0A433RX59</accession>
<comment type="similarity">
    <text evidence="2">Belongs to the CPA3 antiporters (TC 2.A.63) subunit D family.</text>
</comment>
<sequence>MTNLMAMPLVLPILMAVLLIFLRNYRYVQRVLVVVTLLVMIGMSIVLLQHVHTDGILRLDFGGWQPPFGILFVADPFAVLLVLIATIVTLFCMVYAFSSFSARYERMFAYPLMLLMLAGVNGSFLTGDIFNLFVCFEVMLLASYALIALGGRTEQLRESLKYVITNIIASWLFLVAIAFLYGTIGTLNMAHIAQRVQEVGSDPLITTIALFFLIVFALKGGLLLFFWLPGSYSVPPVPIAAMFGALLTKVGMYAIIRTFTLMFTAQPEITHQLITIMAIITLIAGSLGALAYRDIRQIAAFNVIIGVGFVLLALGANNEAAYAGAIYYMMHDMVGKAMLFLICGTMIYLTKQERYDDMSGLIRHYPLFGWMFLVVMVSLTGMPPFSGFVGKVMMGEGLVASGSYVSLAIGFGASVIILYSLLRVMLHAIFGETMIADEDKVKLPKPMLLSIVVLGAVSLYLGTSAEMVLPYVTDAARVLADPSIYIEAILGK</sequence>
<name>A0A433RX59_9BACL</name>
<feature type="transmembrane region" description="Helical" evidence="9">
    <location>
        <begin position="402"/>
        <end position="422"/>
    </location>
</feature>
<evidence type="ECO:0000256" key="3">
    <source>
        <dbReference type="ARBA" id="ARBA00022449"/>
    </source>
</evidence>
<dbReference type="PANTHER" id="PTHR42703:SF1">
    <property type="entry name" value="NA(+)_H(+) ANTIPORTER SUBUNIT D1"/>
    <property type="match status" value="1"/>
</dbReference>
<evidence type="ECO:0000313" key="11">
    <source>
        <dbReference type="EMBL" id="RUS57865.1"/>
    </source>
</evidence>
<evidence type="ECO:0000256" key="2">
    <source>
        <dbReference type="ARBA" id="ARBA00005346"/>
    </source>
</evidence>
<dbReference type="GO" id="GO:0008137">
    <property type="term" value="F:NADH dehydrogenase (ubiquinone) activity"/>
    <property type="evidence" value="ECO:0007669"/>
    <property type="project" value="InterPro"/>
</dbReference>
<dbReference type="GO" id="GO:0005886">
    <property type="term" value="C:plasma membrane"/>
    <property type="evidence" value="ECO:0007669"/>
    <property type="project" value="UniProtKB-SubCell"/>
</dbReference>
<dbReference type="GO" id="GO:0015297">
    <property type="term" value="F:antiporter activity"/>
    <property type="evidence" value="ECO:0007669"/>
    <property type="project" value="UniProtKB-KW"/>
</dbReference>
<dbReference type="EC" id="1.6.5.3" evidence="11"/>
<dbReference type="PANTHER" id="PTHR42703">
    <property type="entry name" value="NADH DEHYDROGENASE"/>
    <property type="match status" value="1"/>
</dbReference>
<feature type="transmembrane region" description="Helical" evidence="9">
    <location>
        <begin position="443"/>
        <end position="461"/>
    </location>
</feature>
<evidence type="ECO:0000256" key="8">
    <source>
        <dbReference type="RuleBase" id="RU000320"/>
    </source>
</evidence>
<keyword evidence="3" id="KW-0050">Antiport</keyword>
<dbReference type="Proteomes" id="UP000288623">
    <property type="component" value="Unassembled WGS sequence"/>
</dbReference>
<feature type="transmembrane region" description="Helical" evidence="9">
    <location>
        <begin position="204"/>
        <end position="228"/>
    </location>
</feature>
<feature type="transmembrane region" description="Helical" evidence="9">
    <location>
        <begin position="361"/>
        <end position="382"/>
    </location>
</feature>
<comment type="caution">
    <text evidence="11">The sequence shown here is derived from an EMBL/GenBank/DDBJ whole genome shotgun (WGS) entry which is preliminary data.</text>
</comment>
<evidence type="ECO:0000256" key="9">
    <source>
        <dbReference type="SAM" id="Phobius"/>
    </source>
</evidence>
<feature type="transmembrane region" description="Helical" evidence="9">
    <location>
        <begin position="130"/>
        <end position="150"/>
    </location>
</feature>
<feature type="transmembrane region" description="Helical" evidence="9">
    <location>
        <begin position="31"/>
        <end position="48"/>
    </location>
</feature>
<evidence type="ECO:0000256" key="5">
    <source>
        <dbReference type="ARBA" id="ARBA00022692"/>
    </source>
</evidence>
<dbReference type="InterPro" id="IPR050586">
    <property type="entry name" value="CPA3_Na-H_Antiporter_D"/>
</dbReference>
<feature type="transmembrane region" description="Helical" evidence="9">
    <location>
        <begin position="68"/>
        <end position="95"/>
    </location>
</feature>
<feature type="transmembrane region" description="Helical" evidence="9">
    <location>
        <begin position="240"/>
        <end position="263"/>
    </location>
</feature>
<keyword evidence="3" id="KW-0813">Transport</keyword>
<dbReference type="InterPro" id="IPR003918">
    <property type="entry name" value="NADH_UbQ_OxRdtase"/>
</dbReference>
<feature type="transmembrane region" description="Helical" evidence="9">
    <location>
        <begin position="269"/>
        <end position="292"/>
    </location>
</feature>
<comment type="subcellular location">
    <subcellularLocation>
        <location evidence="1">Cell membrane</location>
        <topology evidence="1">Multi-pass membrane protein</topology>
    </subcellularLocation>
    <subcellularLocation>
        <location evidence="8">Membrane</location>
        <topology evidence="8">Multi-pass membrane protein</topology>
    </subcellularLocation>
</comment>
<keyword evidence="4" id="KW-1003">Cell membrane</keyword>
<keyword evidence="7 9" id="KW-0472">Membrane</keyword>
<dbReference type="NCBIfam" id="NF009306">
    <property type="entry name" value="PRK12663.1"/>
    <property type="match status" value="1"/>
</dbReference>
<feature type="transmembrane region" description="Helical" evidence="9">
    <location>
        <begin position="328"/>
        <end position="349"/>
    </location>
</feature>
<dbReference type="GO" id="GO:0042773">
    <property type="term" value="P:ATP synthesis coupled electron transport"/>
    <property type="evidence" value="ECO:0007669"/>
    <property type="project" value="InterPro"/>
</dbReference>
<evidence type="ECO:0000256" key="4">
    <source>
        <dbReference type="ARBA" id="ARBA00022475"/>
    </source>
</evidence>
<keyword evidence="6 9" id="KW-1133">Transmembrane helix</keyword>
<feature type="domain" description="NADH:quinone oxidoreductase/Mrp antiporter transmembrane" evidence="10">
    <location>
        <begin position="128"/>
        <end position="416"/>
    </location>
</feature>
<evidence type="ECO:0000259" key="10">
    <source>
        <dbReference type="Pfam" id="PF00361"/>
    </source>
</evidence>
<organism evidence="11 12">
    <name type="scientific">Candidatus Kurthia intestinigallinarum</name>
    <dbReference type="NCBI Taxonomy" id="1562256"/>
    <lineage>
        <taxon>Bacteria</taxon>
        <taxon>Bacillati</taxon>
        <taxon>Bacillota</taxon>
        <taxon>Bacilli</taxon>
        <taxon>Bacillales</taxon>
        <taxon>Caryophanaceae</taxon>
        <taxon>Kurthia</taxon>
    </lineage>
</organism>
<gene>
    <name evidence="11" type="ORF">QI30_03530</name>
</gene>
<keyword evidence="12" id="KW-1185">Reference proteome</keyword>
<feature type="transmembrane region" description="Helical" evidence="9">
    <location>
        <begin position="6"/>
        <end position="24"/>
    </location>
</feature>
<keyword evidence="5 8" id="KW-0812">Transmembrane</keyword>
<dbReference type="OrthoDB" id="9811718at2"/>